<dbReference type="Gene3D" id="3.30.470.20">
    <property type="entry name" value="ATP-grasp fold, B domain"/>
    <property type="match status" value="1"/>
</dbReference>
<dbReference type="SMART" id="SM01209">
    <property type="entry name" value="GARS_A"/>
    <property type="match status" value="1"/>
</dbReference>
<evidence type="ECO:0000256" key="7">
    <source>
        <dbReference type="ARBA" id="ARBA00022840"/>
    </source>
</evidence>
<evidence type="ECO:0000259" key="12">
    <source>
        <dbReference type="PROSITE" id="PS50975"/>
    </source>
</evidence>
<evidence type="ECO:0000256" key="11">
    <source>
        <dbReference type="ARBA" id="ARBA00042864"/>
    </source>
</evidence>
<dbReference type="InterPro" id="IPR020561">
    <property type="entry name" value="PRibGlycinamid_synth_ATP-grasp"/>
</dbReference>
<protein>
    <recommendedName>
        <fullName evidence="2">phosphoribosylamine--glycine ligase</fullName>
        <ecNumber evidence="2">6.3.4.13</ecNumber>
    </recommendedName>
    <alternativeName>
        <fullName evidence="10">Glycinamide ribonucleotide synthetase</fullName>
    </alternativeName>
    <alternativeName>
        <fullName evidence="11">Phosphoribosylglycinamide synthetase</fullName>
    </alternativeName>
</protein>
<feature type="non-terminal residue" evidence="13">
    <location>
        <position position="1"/>
    </location>
</feature>
<comment type="similarity">
    <text evidence="9">Belongs to the GARS family.</text>
</comment>
<dbReference type="AlphaFoldDB" id="X0S8M1"/>
<dbReference type="InterPro" id="IPR020560">
    <property type="entry name" value="PRibGlycinamide_synth_C-dom"/>
</dbReference>
<dbReference type="PANTHER" id="PTHR43472">
    <property type="entry name" value="PHOSPHORIBOSYLAMINE--GLYCINE LIGASE"/>
    <property type="match status" value="1"/>
</dbReference>
<dbReference type="SMART" id="SM01210">
    <property type="entry name" value="GARS_C"/>
    <property type="match status" value="1"/>
</dbReference>
<dbReference type="FunFam" id="3.30.470.20:FF:000018">
    <property type="entry name" value="Trifunctional purine biosynthetic protein adenosine-3"/>
    <property type="match status" value="1"/>
</dbReference>
<dbReference type="SUPFAM" id="SSF56059">
    <property type="entry name" value="Glutathione synthetase ATP-binding domain-like"/>
    <property type="match status" value="1"/>
</dbReference>
<dbReference type="PROSITE" id="PS50975">
    <property type="entry name" value="ATP_GRASP"/>
    <property type="match status" value="1"/>
</dbReference>
<evidence type="ECO:0000256" key="4">
    <source>
        <dbReference type="ARBA" id="ARBA00022723"/>
    </source>
</evidence>
<dbReference type="InterPro" id="IPR000115">
    <property type="entry name" value="PRibGlycinamide_synth"/>
</dbReference>
<dbReference type="InterPro" id="IPR020559">
    <property type="entry name" value="PRibGlycinamide_synth_CS"/>
</dbReference>
<dbReference type="NCBIfam" id="TIGR00877">
    <property type="entry name" value="purD"/>
    <property type="match status" value="1"/>
</dbReference>
<keyword evidence="8" id="KW-0464">Manganese</keyword>
<dbReference type="InterPro" id="IPR011761">
    <property type="entry name" value="ATP-grasp"/>
</dbReference>
<evidence type="ECO:0000256" key="10">
    <source>
        <dbReference type="ARBA" id="ARBA00042242"/>
    </source>
</evidence>
<evidence type="ECO:0000256" key="8">
    <source>
        <dbReference type="ARBA" id="ARBA00023211"/>
    </source>
</evidence>
<dbReference type="GO" id="GO:0005524">
    <property type="term" value="F:ATP binding"/>
    <property type="evidence" value="ECO:0007669"/>
    <property type="project" value="UniProtKB-KW"/>
</dbReference>
<dbReference type="GO" id="GO:0004637">
    <property type="term" value="F:phosphoribosylamine-glycine ligase activity"/>
    <property type="evidence" value="ECO:0007669"/>
    <property type="project" value="UniProtKB-EC"/>
</dbReference>
<dbReference type="InterPro" id="IPR037123">
    <property type="entry name" value="PRibGlycinamide_synth_C_sf"/>
</dbReference>
<dbReference type="FunFam" id="3.90.600.10:FF:000001">
    <property type="entry name" value="Trifunctional purine biosynthetic protein adenosine-3"/>
    <property type="match status" value="1"/>
</dbReference>
<dbReference type="GO" id="GO:0006189">
    <property type="term" value="P:'de novo' IMP biosynthetic process"/>
    <property type="evidence" value="ECO:0007669"/>
    <property type="project" value="UniProtKB-UniPathway"/>
</dbReference>
<keyword evidence="6" id="KW-0658">Purine biosynthesis</keyword>
<evidence type="ECO:0000256" key="2">
    <source>
        <dbReference type="ARBA" id="ARBA00013255"/>
    </source>
</evidence>
<dbReference type="UniPathway" id="UPA00074">
    <property type="reaction ID" value="UER00125"/>
</dbReference>
<evidence type="ECO:0000256" key="1">
    <source>
        <dbReference type="ARBA" id="ARBA00005174"/>
    </source>
</evidence>
<feature type="domain" description="ATP-grasp" evidence="12">
    <location>
        <begin position="11"/>
        <end position="217"/>
    </location>
</feature>
<dbReference type="SUPFAM" id="SSF51246">
    <property type="entry name" value="Rudiment single hybrid motif"/>
    <property type="match status" value="1"/>
</dbReference>
<keyword evidence="5" id="KW-0547">Nucleotide-binding</keyword>
<dbReference type="EMBL" id="BARS01009270">
    <property type="protein sequence ID" value="GAF72282.1"/>
    <property type="molecule type" value="Genomic_DNA"/>
</dbReference>
<evidence type="ECO:0000313" key="13">
    <source>
        <dbReference type="EMBL" id="GAF72282.1"/>
    </source>
</evidence>
<evidence type="ECO:0000256" key="9">
    <source>
        <dbReference type="ARBA" id="ARBA00038345"/>
    </source>
</evidence>
<reference evidence="13" key="1">
    <citation type="journal article" date="2014" name="Front. Microbiol.">
        <title>High frequency of phylogenetically diverse reductive dehalogenase-homologous genes in deep subseafloor sedimentary metagenomes.</title>
        <authorList>
            <person name="Kawai M."/>
            <person name="Futagami T."/>
            <person name="Toyoda A."/>
            <person name="Takaki Y."/>
            <person name="Nishi S."/>
            <person name="Hori S."/>
            <person name="Arai W."/>
            <person name="Tsubouchi T."/>
            <person name="Morono Y."/>
            <person name="Uchiyama I."/>
            <person name="Ito T."/>
            <person name="Fujiyama A."/>
            <person name="Inagaki F."/>
            <person name="Takami H."/>
        </authorList>
    </citation>
    <scope>NUCLEOTIDE SEQUENCE</scope>
    <source>
        <strain evidence="13">Expedition CK06-06</strain>
    </source>
</reference>
<keyword evidence="7" id="KW-0067">ATP-binding</keyword>
<keyword evidence="4" id="KW-0479">Metal-binding</keyword>
<dbReference type="Pfam" id="PF02843">
    <property type="entry name" value="GARS_C"/>
    <property type="match status" value="1"/>
</dbReference>
<evidence type="ECO:0000256" key="6">
    <source>
        <dbReference type="ARBA" id="ARBA00022755"/>
    </source>
</evidence>
<dbReference type="InterPro" id="IPR011054">
    <property type="entry name" value="Rudment_hybrid_motif"/>
</dbReference>
<keyword evidence="3" id="KW-0436">Ligase</keyword>
<dbReference type="GO" id="GO:0046872">
    <property type="term" value="F:metal ion binding"/>
    <property type="evidence" value="ECO:0007669"/>
    <property type="project" value="UniProtKB-KW"/>
</dbReference>
<dbReference type="InterPro" id="IPR013815">
    <property type="entry name" value="ATP_grasp_subdomain_1"/>
</dbReference>
<gene>
    <name evidence="13" type="ORF">S01H1_17469</name>
</gene>
<accession>X0S8M1</accession>
<dbReference type="GO" id="GO:0009113">
    <property type="term" value="P:purine nucleobase biosynthetic process"/>
    <property type="evidence" value="ECO:0007669"/>
    <property type="project" value="InterPro"/>
</dbReference>
<dbReference type="Gene3D" id="3.90.600.10">
    <property type="entry name" value="Phosphoribosylglycinamide synthetase, C-terminal domain"/>
    <property type="match status" value="1"/>
</dbReference>
<sequence>TKIESSKVFAKGLMQRYGIPCAQSRSFSSFGEARDYVKAEQPPIVVKADGLAAGKGSIVANSTTEALVALSEIMEKRIFGEAGDQVLVEEWLTGKEVSLLAFTDGKTVVPMVPACDYKRACDGDEGPNTGGMGSYSPPNFFGAEMIDMVRDTILEPMVRAMAEEGQPYKGVLYVGLMLTDQGPKALEFNARFGDPESQVMLPLLEGDLVDIMLAVLDERLDKVEIKWRDEACVGVVMASGGYPGSYKTGFPIEGLDKVDEDILVFHAGTKASNGEIYTDGGRVLTVAARGRTIAEARDRVYSNIPRIHFEGCHYRRDIGAREVPP</sequence>
<comment type="caution">
    <text evidence="13">The sequence shown here is derived from an EMBL/GenBank/DDBJ whole genome shotgun (WGS) entry which is preliminary data.</text>
</comment>
<evidence type="ECO:0000256" key="5">
    <source>
        <dbReference type="ARBA" id="ARBA00022741"/>
    </source>
</evidence>
<organism evidence="13">
    <name type="scientific">marine sediment metagenome</name>
    <dbReference type="NCBI Taxonomy" id="412755"/>
    <lineage>
        <taxon>unclassified sequences</taxon>
        <taxon>metagenomes</taxon>
        <taxon>ecological metagenomes</taxon>
    </lineage>
</organism>
<dbReference type="Pfam" id="PF01071">
    <property type="entry name" value="GARS_A"/>
    <property type="match status" value="1"/>
</dbReference>
<dbReference type="EC" id="6.3.4.13" evidence="2"/>
<name>X0S8M1_9ZZZZ</name>
<evidence type="ECO:0000256" key="3">
    <source>
        <dbReference type="ARBA" id="ARBA00022598"/>
    </source>
</evidence>
<proteinExistence type="inferred from homology"/>
<dbReference type="Gene3D" id="3.30.1490.20">
    <property type="entry name" value="ATP-grasp fold, A domain"/>
    <property type="match status" value="1"/>
</dbReference>
<dbReference type="PROSITE" id="PS00184">
    <property type="entry name" value="GARS"/>
    <property type="match status" value="1"/>
</dbReference>
<comment type="pathway">
    <text evidence="1">Purine metabolism; IMP biosynthesis via de novo pathway; N(1)-(5-phospho-D-ribosyl)glycinamide from 5-phospho-alpha-D-ribose 1-diphosphate: step 2/2.</text>
</comment>
<dbReference type="PANTHER" id="PTHR43472:SF1">
    <property type="entry name" value="PHOSPHORIBOSYLAMINE--GLYCINE LIGASE, CHLOROPLASTIC"/>
    <property type="match status" value="1"/>
</dbReference>